<name>A0ACC6PME8_9ACTN</name>
<sequence>MVAHINPTVRKRRLGAELRRLRKVSGLTSREVAERLLISQPSISRLENGHRAISPRDIRDLCALYEVADQQVVDALLDMARESGQRGWWEAYGDVPANVYIGLEADAASIHAYEPMVIPGLLQTPAYAQAVIDETVPLLTTEQAAMRLKVRLRRQHRVYDPARPLRLWVVLDESVVRRTVGSADIMREQLEHLNVLGAEPHITVQVLPYTVGAHPGIAGQFSILKFADRPEAGVVYLEGSISDLYLEKRADLQHHDAMFIHLQSRALSPDSTLHFIADAIKAYTGADTSPLGRGEEAHGFSATTDLDMMKVEERGEAR</sequence>
<comment type="caution">
    <text evidence="1">The sequence shown here is derived from an EMBL/GenBank/DDBJ whole genome shotgun (WGS) entry which is preliminary data.</text>
</comment>
<keyword evidence="2" id="KW-1185">Reference proteome</keyword>
<evidence type="ECO:0000313" key="1">
    <source>
        <dbReference type="EMBL" id="MEJ8632533.1"/>
    </source>
</evidence>
<gene>
    <name evidence="1" type="ORF">WKI67_03745</name>
</gene>
<dbReference type="Proteomes" id="UP001377168">
    <property type="component" value="Unassembled WGS sequence"/>
</dbReference>
<accession>A0ACC6PME8</accession>
<organism evidence="1 2">
    <name type="scientific">Streptomyces achmelvichensis</name>
    <dbReference type="NCBI Taxonomy" id="3134111"/>
    <lineage>
        <taxon>Bacteria</taxon>
        <taxon>Bacillati</taxon>
        <taxon>Actinomycetota</taxon>
        <taxon>Actinomycetes</taxon>
        <taxon>Kitasatosporales</taxon>
        <taxon>Streptomycetaceae</taxon>
        <taxon>Streptomyces</taxon>
    </lineage>
</organism>
<evidence type="ECO:0000313" key="2">
    <source>
        <dbReference type="Proteomes" id="UP001377168"/>
    </source>
</evidence>
<proteinExistence type="predicted"/>
<protein>
    <submittedName>
        <fullName evidence="1">Helix-turn-helix transcriptional regulator</fullName>
    </submittedName>
</protein>
<reference evidence="1" key="1">
    <citation type="submission" date="2024-03" db="EMBL/GenBank/DDBJ databases">
        <title>Novel Streptomyces species of biotechnological and ecological value are a feature of Machair soil.</title>
        <authorList>
            <person name="Prole J.R."/>
            <person name="Goodfellow M."/>
            <person name="Allenby N."/>
            <person name="Ward A.C."/>
        </authorList>
    </citation>
    <scope>NUCLEOTIDE SEQUENCE</scope>
    <source>
        <strain evidence="1">MS2.AVA.5</strain>
    </source>
</reference>
<dbReference type="EMBL" id="JBBKAJ010000021">
    <property type="protein sequence ID" value="MEJ8632533.1"/>
    <property type="molecule type" value="Genomic_DNA"/>
</dbReference>